<evidence type="ECO:0000313" key="7">
    <source>
        <dbReference type="Proteomes" id="UP000239757"/>
    </source>
</evidence>
<feature type="compositionally biased region" description="Polar residues" evidence="4">
    <location>
        <begin position="858"/>
        <end position="868"/>
    </location>
</feature>
<dbReference type="Gene3D" id="1.20.5.190">
    <property type="match status" value="1"/>
</dbReference>
<feature type="compositionally biased region" description="Basic residues" evidence="4">
    <location>
        <begin position="770"/>
        <end position="785"/>
    </location>
</feature>
<feature type="region of interest" description="Disordered" evidence="4">
    <location>
        <begin position="687"/>
        <end position="918"/>
    </location>
</feature>
<keyword evidence="1" id="KW-0112">Calmodulin-binding</keyword>
<dbReference type="EMBL" id="KZ664021">
    <property type="protein sequence ID" value="PPS08347.1"/>
    <property type="molecule type" value="Genomic_DNA"/>
</dbReference>
<protein>
    <recommendedName>
        <fullName evidence="5">DUF4005 domain-containing protein</fullName>
    </recommendedName>
</protein>
<dbReference type="Pfam" id="PF00612">
    <property type="entry name" value="IQ"/>
    <property type="match status" value="2"/>
</dbReference>
<evidence type="ECO:0000256" key="3">
    <source>
        <dbReference type="ARBA" id="ARBA00024378"/>
    </source>
</evidence>
<feature type="domain" description="DUF4005" evidence="5">
    <location>
        <begin position="792"/>
        <end position="904"/>
    </location>
</feature>
<reference evidence="6 7" key="1">
    <citation type="submission" date="2015-01" db="EMBL/GenBank/DDBJ databases">
        <title>Genome of allotetraploid Gossypium barbadense reveals genomic plasticity and fiber elongation in cotton evolution.</title>
        <authorList>
            <person name="Chen X."/>
            <person name="Liu X."/>
            <person name="Zhao B."/>
            <person name="Zheng H."/>
            <person name="Hu Y."/>
            <person name="Lu G."/>
            <person name="Yang C."/>
            <person name="Chen J."/>
            <person name="Shan C."/>
            <person name="Zhang L."/>
            <person name="Zhou Y."/>
            <person name="Wang L."/>
            <person name="Guo W."/>
            <person name="Bai Y."/>
            <person name="Ruan J."/>
            <person name="Shangguan X."/>
            <person name="Mao Y."/>
            <person name="Jiang J."/>
            <person name="Zhu Y."/>
            <person name="Lei J."/>
            <person name="Kang H."/>
            <person name="Chen S."/>
            <person name="He X."/>
            <person name="Wang R."/>
            <person name="Wang Y."/>
            <person name="Chen J."/>
            <person name="Wang L."/>
            <person name="Yu S."/>
            <person name="Wang B."/>
            <person name="Wei J."/>
            <person name="Song S."/>
            <person name="Lu X."/>
            <person name="Gao Z."/>
            <person name="Gu W."/>
            <person name="Deng X."/>
            <person name="Ma D."/>
            <person name="Wang S."/>
            <person name="Liang W."/>
            <person name="Fang L."/>
            <person name="Cai C."/>
            <person name="Zhu X."/>
            <person name="Zhou B."/>
            <person name="Zhang Y."/>
            <person name="Chen Z."/>
            <person name="Xu S."/>
            <person name="Zhu R."/>
            <person name="Wang S."/>
            <person name="Zhang T."/>
            <person name="Zhao G."/>
        </authorList>
    </citation>
    <scope>NUCLEOTIDE SEQUENCE [LARGE SCALE GENOMIC DNA]</scope>
    <source>
        <strain evidence="7">cv. Xinhai21</strain>
        <tissue evidence="6">Leaf</tissue>
    </source>
</reference>
<dbReference type="InterPro" id="IPR025064">
    <property type="entry name" value="DUF4005"/>
</dbReference>
<accession>A0A2P5XYC7</accession>
<feature type="region of interest" description="Disordered" evidence="4">
    <location>
        <begin position="99"/>
        <end position="125"/>
    </location>
</feature>
<feature type="compositionally biased region" description="Polar residues" evidence="4">
    <location>
        <begin position="492"/>
        <end position="507"/>
    </location>
</feature>
<comment type="subunit">
    <text evidence="3">Binds to multiple calmodulin (CaM) in the presence of Ca(2+) and CaM-like proteins.</text>
</comment>
<dbReference type="PANTHER" id="PTHR32295">
    <property type="entry name" value="IQ-DOMAIN 5-RELATED"/>
    <property type="match status" value="1"/>
</dbReference>
<evidence type="ECO:0000256" key="1">
    <source>
        <dbReference type="ARBA" id="ARBA00022860"/>
    </source>
</evidence>
<dbReference type="PANTHER" id="PTHR32295:SF154">
    <property type="entry name" value="PROTEIN IQ-DOMAIN 32"/>
    <property type="match status" value="1"/>
</dbReference>
<evidence type="ECO:0000256" key="2">
    <source>
        <dbReference type="ARBA" id="ARBA00024341"/>
    </source>
</evidence>
<dbReference type="OrthoDB" id="1747078at2759"/>
<sequence length="918" mass="101253">MGKSTSCFKIITCGGDFAENNDVIHVPEPEAVFKFHSRLRNQMTKRDGVLERDLNGIGCLATLLYKKLLLDLRKARNLAGFNFQQPDASIIPEETSTIEYSEEKPQALTPKEHIEEESKCVASKGYPEKKSQLLIPEGSKVPEPVASTTNEAEDDANLDESVVVIIQTAIRGFLAHKELGKLKNLVKLQAAVRGHLVRRHALGTLQCLQAIVKMQVLVRARLSQEGSYDEKKRDGKHCGENQSLFYTSFSLLSLKQERSAIKQNATYTSIENLLSNRFARKLMDSTQKTKPIRIKCDPSKPNSAWSWLERWMSVSLSKRPSTTELSIEQPEREKSDNCDFQVTTTVPESFPESNEPKLYVRETLVSSESEENLIAHDAANSKFEACQTTSSTVMDDLEQPQIDNSTSDIKEGEENLIIYNATDFKFEACQPTSSLMDDLEKPQIDNSKSDIKEGEENRITYDTADFKFEACQPTSSSLMDDLEQPQIDNSASDLKQTSQETNSQDQMMQREAHSETEVSFLSSKPEIESEQPKRITKRFASEQLETEAKKFVFKSRKGSNPAFIAAQTKFEELSSTAYSSRSVDSSHQDVGVESNLDTVSSGADTSGSKEPSIMENAVLNNRRGQYGDSECGTAVSITSTLDSPDKSEVGTIEYEHGAKVSELENCSSNSINDLDVKENHASAITMPDSSLSIAEQPKKLDDAKGESVSLIVADSPQIGQEPLEGTSDLQRELDSETGNQAYRLSPEASPGSQMIVPASQGTPSSEVSVKAKKKRTDKSSQKRKSLSADKSSPSTPAHDSGARSSTEQLPKAQKNGKIRNSLASTRPENIDDEPRDSDNSTSLPHFMQATESARAKVNANNSPRSSPDVQDRDIYIKKRHSLPAANGRQGSPRITRSVAKAQQGAKENGSTNPIHGMF</sequence>
<feature type="compositionally biased region" description="Polar residues" evidence="4">
    <location>
        <begin position="595"/>
        <end position="609"/>
    </location>
</feature>
<dbReference type="GO" id="GO:0005516">
    <property type="term" value="F:calmodulin binding"/>
    <property type="evidence" value="ECO:0007669"/>
    <property type="project" value="UniProtKB-KW"/>
</dbReference>
<dbReference type="AlphaFoldDB" id="A0A2P5XYC7"/>
<organism evidence="6 7">
    <name type="scientific">Gossypium barbadense</name>
    <name type="common">Sea Island cotton</name>
    <name type="synonym">Hibiscus barbadensis</name>
    <dbReference type="NCBI Taxonomy" id="3634"/>
    <lineage>
        <taxon>Eukaryota</taxon>
        <taxon>Viridiplantae</taxon>
        <taxon>Streptophyta</taxon>
        <taxon>Embryophyta</taxon>
        <taxon>Tracheophyta</taxon>
        <taxon>Spermatophyta</taxon>
        <taxon>Magnoliopsida</taxon>
        <taxon>eudicotyledons</taxon>
        <taxon>Gunneridae</taxon>
        <taxon>Pentapetalae</taxon>
        <taxon>rosids</taxon>
        <taxon>malvids</taxon>
        <taxon>Malvales</taxon>
        <taxon>Malvaceae</taxon>
        <taxon>Malvoideae</taxon>
        <taxon>Gossypium</taxon>
    </lineage>
</organism>
<feature type="compositionally biased region" description="Basic and acidic residues" evidence="4">
    <location>
        <begin position="696"/>
        <end position="705"/>
    </location>
</feature>
<evidence type="ECO:0000259" key="5">
    <source>
        <dbReference type="Pfam" id="PF13178"/>
    </source>
</evidence>
<feature type="region of interest" description="Disordered" evidence="4">
    <location>
        <begin position="580"/>
        <end position="613"/>
    </location>
</feature>
<dbReference type="PROSITE" id="PS50096">
    <property type="entry name" value="IQ"/>
    <property type="match status" value="2"/>
</dbReference>
<dbReference type="Proteomes" id="UP000239757">
    <property type="component" value="Unassembled WGS sequence"/>
</dbReference>
<proteinExistence type="inferred from homology"/>
<dbReference type="Pfam" id="PF13178">
    <property type="entry name" value="DUF4005"/>
    <property type="match status" value="1"/>
</dbReference>
<name>A0A2P5XYC7_GOSBA</name>
<evidence type="ECO:0000256" key="4">
    <source>
        <dbReference type="SAM" id="MobiDB-lite"/>
    </source>
</evidence>
<evidence type="ECO:0000313" key="6">
    <source>
        <dbReference type="EMBL" id="PPS08347.1"/>
    </source>
</evidence>
<comment type="similarity">
    <text evidence="2">Belongs to the IQD family.</text>
</comment>
<gene>
    <name evidence="6" type="ORF">GOBAR_AA12307</name>
</gene>
<feature type="compositionally biased region" description="Basic and acidic residues" evidence="4">
    <location>
        <begin position="101"/>
        <end position="119"/>
    </location>
</feature>
<dbReference type="InterPro" id="IPR000048">
    <property type="entry name" value="IQ_motif_EF-hand-BS"/>
</dbReference>
<dbReference type="SMART" id="SM00015">
    <property type="entry name" value="IQ"/>
    <property type="match status" value="2"/>
</dbReference>
<feature type="region of interest" description="Disordered" evidence="4">
    <location>
        <begin position="492"/>
        <end position="534"/>
    </location>
</feature>
<feature type="compositionally biased region" description="Polar residues" evidence="4">
    <location>
        <begin position="788"/>
        <end position="808"/>
    </location>
</feature>
<feature type="compositionally biased region" description="Polar residues" evidence="4">
    <location>
        <begin position="908"/>
        <end position="918"/>
    </location>
</feature>